<organism evidence="1 2">
    <name type="scientific">Halteria grandinella</name>
    <dbReference type="NCBI Taxonomy" id="5974"/>
    <lineage>
        <taxon>Eukaryota</taxon>
        <taxon>Sar</taxon>
        <taxon>Alveolata</taxon>
        <taxon>Ciliophora</taxon>
        <taxon>Intramacronucleata</taxon>
        <taxon>Spirotrichea</taxon>
        <taxon>Stichotrichia</taxon>
        <taxon>Sporadotrichida</taxon>
        <taxon>Halteriidae</taxon>
        <taxon>Halteria</taxon>
    </lineage>
</organism>
<keyword evidence="2" id="KW-1185">Reference proteome</keyword>
<gene>
    <name evidence="1" type="ORF">FGO68_gene3406</name>
</gene>
<proteinExistence type="predicted"/>
<accession>A0A8J8P0D0</accession>
<name>A0A8J8P0D0_HALGN</name>
<evidence type="ECO:0000313" key="2">
    <source>
        <dbReference type="Proteomes" id="UP000785679"/>
    </source>
</evidence>
<protein>
    <submittedName>
        <fullName evidence="1">Uncharacterized protein</fullName>
    </submittedName>
</protein>
<comment type="caution">
    <text evidence="1">The sequence shown here is derived from an EMBL/GenBank/DDBJ whole genome shotgun (WGS) entry which is preliminary data.</text>
</comment>
<dbReference type="AlphaFoldDB" id="A0A8J8P0D0"/>
<evidence type="ECO:0000313" key="1">
    <source>
        <dbReference type="EMBL" id="TNV83590.1"/>
    </source>
</evidence>
<sequence length="167" mass="19255">MSVRTSPTYSQQCLCTCLYLQDCLASTRIHKTKGCFQCKCSRVFHIRPSSRQVSAHSICLTLNQTIHCLSLLLQMLSIQLLCQYSRYSKTEQSLHPACLCYEDLFSRQIFEKSFFSSSKQMKKQQKCRNILNSYIQCPIICLLTLSYLSSHQVELVTISSHFKVCTL</sequence>
<dbReference type="EMBL" id="RRYP01003675">
    <property type="protein sequence ID" value="TNV83590.1"/>
    <property type="molecule type" value="Genomic_DNA"/>
</dbReference>
<dbReference type="Proteomes" id="UP000785679">
    <property type="component" value="Unassembled WGS sequence"/>
</dbReference>
<reference evidence="1" key="1">
    <citation type="submission" date="2019-06" db="EMBL/GenBank/DDBJ databases">
        <authorList>
            <person name="Zheng W."/>
        </authorList>
    </citation>
    <scope>NUCLEOTIDE SEQUENCE</scope>
    <source>
        <strain evidence="1">QDHG01</strain>
    </source>
</reference>